<dbReference type="InterPro" id="IPR003474">
    <property type="entry name" value="Glcn_transporter"/>
</dbReference>
<keyword evidence="1" id="KW-0812">Transmembrane</keyword>
<evidence type="ECO:0000313" key="2">
    <source>
        <dbReference type="EMBL" id="SMC34194.1"/>
    </source>
</evidence>
<dbReference type="Proteomes" id="UP000192790">
    <property type="component" value="Unassembled WGS sequence"/>
</dbReference>
<sequence length="439" mass="46350">MGILGIIISLALIIFGAYKGWHIFPIAVVGGILVALFNGMNLWTALMTNYASGWMSWAGTYFLLFALGALFGEIMAATGAATSIAYFISDKIGAKRAPFAIAIITLLLTYGGINSFVIAFTLYPIAVIMFNEAKLPRALMTAGLMLGAGTVTQTAMPGTPSVQNLVPTSILGTNAYAAPAIGIVVSIFFIVAGFLYIAQQQKAYTARGEVFVPIPQDSVVLKNNGEGIREEVPSFFASLVPIIIVVVLIFALQNVVVALAGVTIALFFGCLSCYLLFIKRVKNIKKVINTGFSSSIMPLMNTAAIIGYGTVVQASPAFQQLIVMVESLNMNAYVATGIGVNVLAGVTGSSSGGLKIFLNAMGQFYLDKGVNPEAFHRVAAIASGGLDTLPHNGAVISMFAIFGTNHKESYKHVFVLCCLIPIIGTIIAILMANAIYPIG</sequence>
<feature type="transmembrane region" description="Helical" evidence="1">
    <location>
        <begin position="258"/>
        <end position="278"/>
    </location>
</feature>
<dbReference type="PANTHER" id="PTHR30354">
    <property type="entry name" value="GNT FAMILY GLUCONATE TRANSPORTER"/>
    <property type="match status" value="1"/>
</dbReference>
<evidence type="ECO:0000256" key="1">
    <source>
        <dbReference type="SAM" id="Phobius"/>
    </source>
</evidence>
<proteinExistence type="predicted"/>
<dbReference type="OrthoDB" id="86125at2"/>
<organism evidence="2 3">
    <name type="scientific">Papillibacter cinnamivorans DSM 12816</name>
    <dbReference type="NCBI Taxonomy" id="1122930"/>
    <lineage>
        <taxon>Bacteria</taxon>
        <taxon>Bacillati</taxon>
        <taxon>Bacillota</taxon>
        <taxon>Clostridia</taxon>
        <taxon>Eubacteriales</taxon>
        <taxon>Oscillospiraceae</taxon>
        <taxon>Papillibacter</taxon>
    </lineage>
</organism>
<feature type="transmembrane region" description="Helical" evidence="1">
    <location>
        <begin position="26"/>
        <end position="46"/>
    </location>
</feature>
<keyword evidence="1" id="KW-0472">Membrane</keyword>
<dbReference type="EMBL" id="FWXW01000001">
    <property type="protein sequence ID" value="SMC34194.1"/>
    <property type="molecule type" value="Genomic_DNA"/>
</dbReference>
<name>A0A1W1YDI8_9FIRM</name>
<feature type="transmembrane region" description="Helical" evidence="1">
    <location>
        <begin position="338"/>
        <end position="358"/>
    </location>
</feature>
<dbReference type="PANTHER" id="PTHR30354:SF7">
    <property type="entry name" value="BLL7963 PROTEIN"/>
    <property type="match status" value="1"/>
</dbReference>
<dbReference type="GO" id="GO:0015128">
    <property type="term" value="F:gluconate transmembrane transporter activity"/>
    <property type="evidence" value="ECO:0007669"/>
    <property type="project" value="InterPro"/>
</dbReference>
<accession>A0A1W1YDI8</accession>
<feature type="transmembrane region" description="Helical" evidence="1">
    <location>
        <begin position="413"/>
        <end position="436"/>
    </location>
</feature>
<dbReference type="RefSeq" id="WP_084233009.1">
    <property type="nucleotide sequence ID" value="NZ_FWXW01000001.1"/>
</dbReference>
<dbReference type="AlphaFoldDB" id="A0A1W1YDI8"/>
<keyword evidence="1" id="KW-1133">Transmembrane helix</keyword>
<reference evidence="2 3" key="1">
    <citation type="submission" date="2017-04" db="EMBL/GenBank/DDBJ databases">
        <authorList>
            <person name="Afonso C.L."/>
            <person name="Miller P.J."/>
            <person name="Scott M.A."/>
            <person name="Spackman E."/>
            <person name="Goraichik I."/>
            <person name="Dimitrov K.M."/>
            <person name="Suarez D.L."/>
            <person name="Swayne D.E."/>
        </authorList>
    </citation>
    <scope>NUCLEOTIDE SEQUENCE [LARGE SCALE GENOMIC DNA]</scope>
    <source>
        <strain evidence="2 3">DSM 12816</strain>
    </source>
</reference>
<protein>
    <submittedName>
        <fullName evidence="2">H+/gluconate symporter</fullName>
    </submittedName>
</protein>
<feature type="transmembrane region" description="Helical" evidence="1">
    <location>
        <begin position="138"/>
        <end position="156"/>
    </location>
</feature>
<evidence type="ECO:0000313" key="3">
    <source>
        <dbReference type="Proteomes" id="UP000192790"/>
    </source>
</evidence>
<feature type="transmembrane region" description="Helical" evidence="1">
    <location>
        <begin position="58"/>
        <end position="88"/>
    </location>
</feature>
<feature type="transmembrane region" description="Helical" evidence="1">
    <location>
        <begin position="232"/>
        <end position="252"/>
    </location>
</feature>
<feature type="transmembrane region" description="Helical" evidence="1">
    <location>
        <begin position="299"/>
        <end position="318"/>
    </location>
</feature>
<dbReference type="GO" id="GO:0005886">
    <property type="term" value="C:plasma membrane"/>
    <property type="evidence" value="ECO:0007669"/>
    <property type="project" value="TreeGrafter"/>
</dbReference>
<feature type="transmembrane region" description="Helical" evidence="1">
    <location>
        <begin position="176"/>
        <end position="198"/>
    </location>
</feature>
<feature type="transmembrane region" description="Helical" evidence="1">
    <location>
        <begin position="100"/>
        <end position="126"/>
    </location>
</feature>
<dbReference type="Pfam" id="PF02447">
    <property type="entry name" value="GntP_permease"/>
    <property type="match status" value="1"/>
</dbReference>
<keyword evidence="3" id="KW-1185">Reference proteome</keyword>
<gene>
    <name evidence="2" type="ORF">SAMN02745168_0357</name>
</gene>